<keyword evidence="2" id="KW-0732">Signal</keyword>
<dbReference type="InterPro" id="IPR058647">
    <property type="entry name" value="BSH_CzcB-like"/>
</dbReference>
<dbReference type="PROSITE" id="PS51257">
    <property type="entry name" value="PROKAR_LIPOPROTEIN"/>
    <property type="match status" value="1"/>
</dbReference>
<proteinExistence type="inferred from homology"/>
<dbReference type="SUPFAM" id="SSF111369">
    <property type="entry name" value="HlyD-like secretion proteins"/>
    <property type="match status" value="1"/>
</dbReference>
<dbReference type="Pfam" id="PF25973">
    <property type="entry name" value="BSH_CzcB"/>
    <property type="match status" value="1"/>
</dbReference>
<name>A0A1M5IJ57_9BACT</name>
<dbReference type="EMBL" id="FQUO01000024">
    <property type="protein sequence ID" value="SHG28404.1"/>
    <property type="molecule type" value="Genomic_DNA"/>
</dbReference>
<keyword evidence="5" id="KW-1185">Reference proteome</keyword>
<feature type="signal peptide" evidence="2">
    <location>
        <begin position="1"/>
        <end position="21"/>
    </location>
</feature>
<dbReference type="STRING" id="1302690.BUE76_10100"/>
<feature type="chain" id="PRO_5013110209" evidence="2">
    <location>
        <begin position="22"/>
        <end position="347"/>
    </location>
</feature>
<protein>
    <submittedName>
        <fullName evidence="4">RND family efflux transporter, MFP subunit</fullName>
    </submittedName>
</protein>
<dbReference type="AlphaFoldDB" id="A0A1M5IJ57"/>
<dbReference type="PANTHER" id="PTHR30469">
    <property type="entry name" value="MULTIDRUG RESISTANCE PROTEIN MDTA"/>
    <property type="match status" value="1"/>
</dbReference>
<dbReference type="Gene3D" id="2.40.50.100">
    <property type="match status" value="1"/>
</dbReference>
<dbReference type="PANTHER" id="PTHR30469:SF15">
    <property type="entry name" value="HLYD FAMILY OF SECRETION PROTEINS"/>
    <property type="match status" value="1"/>
</dbReference>
<sequence length="347" mass="37209">MKPIIFAAFILIVLQSCGGKATTQTAVVKDESIPVKLFPLSSDTRQAQVAASGLLSTEETAGLGFKIGGIIESVLVTEGQMVRKGQLLATLKPTEISAQVQQVALSVEKARRDYQRAHNLYQDSVATLEQLQNAQTGLDLAQQQYRQVAFNRQYANIYAPSDGFVVKQLGHAGEQVSAGTQVIAMNAVSGASRWVLKVGLTDKQWALVNKGDKATVQFDAFPGKTFTAIVTQKALAANPINGSFEVELQPDFKGVQPGAGIFGKAVILTSGTQELVPIPYESLLEAEGKEGFVFVSNDGKTVQRVGVQIAAIEPDRVFVNAGLEGHRYIVTSGSPYLTDGSRIKVIR</sequence>
<dbReference type="Proteomes" id="UP000184368">
    <property type="component" value="Unassembled WGS sequence"/>
</dbReference>
<dbReference type="InterPro" id="IPR006143">
    <property type="entry name" value="RND_pump_MFP"/>
</dbReference>
<dbReference type="Gene3D" id="2.40.30.170">
    <property type="match status" value="1"/>
</dbReference>
<reference evidence="4 5" key="1">
    <citation type="submission" date="2016-11" db="EMBL/GenBank/DDBJ databases">
        <authorList>
            <person name="Jaros S."/>
            <person name="Januszkiewicz K."/>
            <person name="Wedrychowicz H."/>
        </authorList>
    </citation>
    <scope>NUCLEOTIDE SEQUENCE [LARGE SCALE GENOMIC DNA]</scope>
    <source>
        <strain evidence="4 5">DSM 26897</strain>
    </source>
</reference>
<evidence type="ECO:0000313" key="4">
    <source>
        <dbReference type="EMBL" id="SHG28404.1"/>
    </source>
</evidence>
<dbReference type="GO" id="GO:0015562">
    <property type="term" value="F:efflux transmembrane transporter activity"/>
    <property type="evidence" value="ECO:0007669"/>
    <property type="project" value="TreeGrafter"/>
</dbReference>
<evidence type="ECO:0000313" key="5">
    <source>
        <dbReference type="Proteomes" id="UP000184368"/>
    </source>
</evidence>
<dbReference type="RefSeq" id="WP_073048177.1">
    <property type="nucleotide sequence ID" value="NZ_FQUO01000024.1"/>
</dbReference>
<gene>
    <name evidence="4" type="ORF">SAMN05444008_12416</name>
</gene>
<organism evidence="4 5">
    <name type="scientific">Cnuella takakiae</name>
    <dbReference type="NCBI Taxonomy" id="1302690"/>
    <lineage>
        <taxon>Bacteria</taxon>
        <taxon>Pseudomonadati</taxon>
        <taxon>Bacteroidota</taxon>
        <taxon>Chitinophagia</taxon>
        <taxon>Chitinophagales</taxon>
        <taxon>Chitinophagaceae</taxon>
        <taxon>Cnuella</taxon>
    </lineage>
</organism>
<accession>A0A1M5IJ57</accession>
<evidence type="ECO:0000256" key="1">
    <source>
        <dbReference type="ARBA" id="ARBA00009477"/>
    </source>
</evidence>
<evidence type="ECO:0000256" key="2">
    <source>
        <dbReference type="SAM" id="SignalP"/>
    </source>
</evidence>
<dbReference type="GO" id="GO:1990281">
    <property type="term" value="C:efflux pump complex"/>
    <property type="evidence" value="ECO:0007669"/>
    <property type="project" value="TreeGrafter"/>
</dbReference>
<comment type="similarity">
    <text evidence="1">Belongs to the membrane fusion protein (MFP) (TC 8.A.1) family.</text>
</comment>
<dbReference type="Gene3D" id="2.40.420.20">
    <property type="match status" value="1"/>
</dbReference>
<dbReference type="NCBIfam" id="TIGR01730">
    <property type="entry name" value="RND_mfp"/>
    <property type="match status" value="1"/>
</dbReference>
<dbReference type="OrthoDB" id="9798190at2"/>
<evidence type="ECO:0000259" key="3">
    <source>
        <dbReference type="Pfam" id="PF25973"/>
    </source>
</evidence>
<feature type="domain" description="CzcB-like barrel-sandwich hybrid" evidence="3">
    <location>
        <begin position="66"/>
        <end position="183"/>
    </location>
</feature>